<keyword evidence="3" id="KW-1185">Reference proteome</keyword>
<feature type="domain" description="DUF6398" evidence="1">
    <location>
        <begin position="18"/>
        <end position="77"/>
    </location>
</feature>
<dbReference type="Proteomes" id="UP000195667">
    <property type="component" value="Unassembled WGS sequence"/>
</dbReference>
<dbReference type="Pfam" id="PF19935">
    <property type="entry name" value="DUF6398"/>
    <property type="match status" value="1"/>
</dbReference>
<evidence type="ECO:0000313" key="3">
    <source>
        <dbReference type="Proteomes" id="UP000195667"/>
    </source>
</evidence>
<evidence type="ECO:0000313" key="2">
    <source>
        <dbReference type="EMBL" id="SJM94893.1"/>
    </source>
</evidence>
<dbReference type="OrthoDB" id="6399948at2"/>
<reference evidence="3" key="1">
    <citation type="submission" date="2017-02" db="EMBL/GenBank/DDBJ databases">
        <authorList>
            <person name="Daims H."/>
        </authorList>
    </citation>
    <scope>NUCLEOTIDE SEQUENCE [LARGE SCALE GENOMIC DNA]</scope>
</reference>
<sequence length="80" mass="9126">MAKSVRVPEQMQDKFNSIVVLTDTFCDQYLNDEYKEMVRLAVAALCRKRPSPLLKGKENTWAAAVVHALGMVNFLFQYEG</sequence>
<name>A0A1R4HF97_9GAMM</name>
<evidence type="ECO:0000259" key="1">
    <source>
        <dbReference type="Pfam" id="PF19935"/>
    </source>
</evidence>
<dbReference type="EMBL" id="FUKI01000137">
    <property type="protein sequence ID" value="SJM94893.1"/>
    <property type="molecule type" value="Genomic_DNA"/>
</dbReference>
<accession>A0A1R4HF97</accession>
<dbReference type="RefSeq" id="WP_087144532.1">
    <property type="nucleotide sequence ID" value="NZ_FUKI01000137.1"/>
</dbReference>
<organism evidence="2 3">
    <name type="scientific">Crenothrix polyspora</name>
    <dbReference type="NCBI Taxonomy" id="360316"/>
    <lineage>
        <taxon>Bacteria</taxon>
        <taxon>Pseudomonadati</taxon>
        <taxon>Pseudomonadota</taxon>
        <taxon>Gammaproteobacteria</taxon>
        <taxon>Methylococcales</taxon>
        <taxon>Crenotrichaceae</taxon>
        <taxon>Crenothrix</taxon>
    </lineage>
</organism>
<dbReference type="AlphaFoldDB" id="A0A1R4HF97"/>
<protein>
    <recommendedName>
        <fullName evidence="1">DUF6398 domain-containing protein</fullName>
    </recommendedName>
</protein>
<dbReference type="InterPro" id="IPR045651">
    <property type="entry name" value="DUF6398"/>
</dbReference>
<proteinExistence type="predicted"/>
<gene>
    <name evidence="2" type="ORF">CRENPOLYSF1_60031</name>
</gene>